<dbReference type="PANTHER" id="PTHR33112:SF12">
    <property type="entry name" value="HETEROKARYON INCOMPATIBILITY DOMAIN-CONTAINING PROTEIN"/>
    <property type="match status" value="1"/>
</dbReference>
<evidence type="ECO:0000259" key="1">
    <source>
        <dbReference type="Pfam" id="PF06985"/>
    </source>
</evidence>
<dbReference type="InterPro" id="IPR010730">
    <property type="entry name" value="HET"/>
</dbReference>
<gene>
    <name evidence="2" type="ORF">NW762_011593</name>
</gene>
<keyword evidence="3" id="KW-1185">Reference proteome</keyword>
<dbReference type="OrthoDB" id="5135333at2759"/>
<evidence type="ECO:0000313" key="2">
    <source>
        <dbReference type="EMBL" id="KAJ4250943.1"/>
    </source>
</evidence>
<comment type="caution">
    <text evidence="2">The sequence shown here is derived from an EMBL/GenBank/DDBJ whole genome shotgun (WGS) entry which is preliminary data.</text>
</comment>
<dbReference type="Proteomes" id="UP001152049">
    <property type="component" value="Unassembled WGS sequence"/>
</dbReference>
<organism evidence="2 3">
    <name type="scientific">Fusarium torreyae</name>
    <dbReference type="NCBI Taxonomy" id="1237075"/>
    <lineage>
        <taxon>Eukaryota</taxon>
        <taxon>Fungi</taxon>
        <taxon>Dikarya</taxon>
        <taxon>Ascomycota</taxon>
        <taxon>Pezizomycotina</taxon>
        <taxon>Sordariomycetes</taxon>
        <taxon>Hypocreomycetidae</taxon>
        <taxon>Hypocreales</taxon>
        <taxon>Nectriaceae</taxon>
        <taxon>Fusarium</taxon>
    </lineage>
</organism>
<dbReference type="AlphaFoldDB" id="A0A9W8RP07"/>
<evidence type="ECO:0000313" key="3">
    <source>
        <dbReference type="Proteomes" id="UP001152049"/>
    </source>
</evidence>
<name>A0A9W8RP07_9HYPO</name>
<proteinExistence type="predicted"/>
<reference evidence="2" key="1">
    <citation type="submission" date="2022-09" db="EMBL/GenBank/DDBJ databases">
        <title>Fusarium specimens isolated from Avocado Roots.</title>
        <authorList>
            <person name="Stajich J."/>
            <person name="Roper C."/>
            <person name="Heimlech-Rivalta G."/>
        </authorList>
    </citation>
    <scope>NUCLEOTIDE SEQUENCE</scope>
    <source>
        <strain evidence="2">CF00136</strain>
    </source>
</reference>
<feature type="domain" description="Heterokaryon incompatibility" evidence="1">
    <location>
        <begin position="204"/>
        <end position="349"/>
    </location>
</feature>
<protein>
    <recommendedName>
        <fullName evidence="1">Heterokaryon incompatibility domain-containing protein</fullName>
    </recommendedName>
</protein>
<dbReference type="EMBL" id="JAOQAZ010000029">
    <property type="protein sequence ID" value="KAJ4250943.1"/>
    <property type="molecule type" value="Genomic_DNA"/>
</dbReference>
<sequence>MLVATEHSEAKPSTQDGFSSCKFCQALLESAKVVRNFNDNATHVDYERLYENYSVYDEDDESAIWVLTQDEINNGCQQHGEFYNACAHTNTDVHVLELELSFSKGKWKLTEFRKDTKNGERRSSFVKAEFLLVNELASKPGVGLGRVLDPQFTDPALFRQWKKVCLEDHGAKCPKKLTQLDEPLLYLIDTKQMCLVSAADDMAYVTLSYVWGQTDMLKTSRANVDKLREIGSLLKFEDRIPATIRDAIKLVPLLDERYLWVDSLCIVQDDKASAYRQINQMAAIYEKATLTIVASGGEDATAGLPGIRGTPNPRQLSPHLWLTPEICVAIRKETYHQTPWTRRGWTTQEDTFSRRKLIFSAGTVRWVCRSSIFCEDVDSPRNAPVMALYRERIEELYSANPFDLSLDVPDLSILSNLISNYSCRDFTYDEDIILALSSTLKAMRNAFPHGFVYGLPLSFFDYGLLWRAWGSGLNRRRGSHDDAVCPPSWSWAGWLGPIDSCPGSWSAETYMKNPPFRWSGPHRPPFQVMPLLKWSTKVTQESPSVPIPFQNTCYGYKTRFMGEKNDLPPRWKYKLEDPDRLHRHR</sequence>
<dbReference type="Pfam" id="PF06985">
    <property type="entry name" value="HET"/>
    <property type="match status" value="1"/>
</dbReference>
<accession>A0A9W8RP07</accession>
<dbReference type="PANTHER" id="PTHR33112">
    <property type="entry name" value="DOMAIN PROTEIN, PUTATIVE-RELATED"/>
    <property type="match status" value="1"/>
</dbReference>